<dbReference type="Pfam" id="PF13581">
    <property type="entry name" value="HATPase_c_2"/>
    <property type="match status" value="1"/>
</dbReference>
<dbReference type="PANTHER" id="PTHR35526:SF3">
    <property type="entry name" value="ANTI-SIGMA-F FACTOR RSBW"/>
    <property type="match status" value="1"/>
</dbReference>
<evidence type="ECO:0000313" key="5">
    <source>
        <dbReference type="Proteomes" id="UP000649573"/>
    </source>
</evidence>
<dbReference type="InterPro" id="IPR003594">
    <property type="entry name" value="HATPase_dom"/>
</dbReference>
<evidence type="ECO:0000313" key="4">
    <source>
        <dbReference type="EMBL" id="GGU43651.1"/>
    </source>
</evidence>
<organism evidence="4 5">
    <name type="scientific">Lentzea flava</name>
    <dbReference type="NCBI Taxonomy" id="103732"/>
    <lineage>
        <taxon>Bacteria</taxon>
        <taxon>Bacillati</taxon>
        <taxon>Actinomycetota</taxon>
        <taxon>Actinomycetes</taxon>
        <taxon>Pseudonocardiales</taxon>
        <taxon>Pseudonocardiaceae</taxon>
        <taxon>Lentzea</taxon>
    </lineage>
</organism>
<dbReference type="EMBL" id="BMRE01000016">
    <property type="protein sequence ID" value="GGU43651.1"/>
    <property type="molecule type" value="Genomic_DNA"/>
</dbReference>
<feature type="compositionally biased region" description="Basic and acidic residues" evidence="2">
    <location>
        <begin position="8"/>
        <end position="17"/>
    </location>
</feature>
<keyword evidence="1" id="KW-0418">Kinase</keyword>
<keyword evidence="1" id="KW-0723">Serine/threonine-protein kinase</keyword>
<reference evidence="5" key="1">
    <citation type="journal article" date="2019" name="Int. J. Syst. Evol. Microbiol.">
        <title>The Global Catalogue of Microorganisms (GCM) 10K type strain sequencing project: providing services to taxonomists for standard genome sequencing and annotation.</title>
        <authorList>
            <consortium name="The Broad Institute Genomics Platform"/>
            <consortium name="The Broad Institute Genome Sequencing Center for Infectious Disease"/>
            <person name="Wu L."/>
            <person name="Ma J."/>
        </authorList>
    </citation>
    <scope>NUCLEOTIDE SEQUENCE [LARGE SCALE GENOMIC DNA]</scope>
    <source>
        <strain evidence="5">JCM 3296</strain>
    </source>
</reference>
<sequence length="149" mass="15982">MDGAGVTDHPDRRRPSVSDDVVSQELPDGAPPLARLRRWLEATLATLPEDFVGDVLLVCTELVSNAYEHARGPRGVRVAVGRGGCVVRVEVDDGSPQAPLVPGTSSAGVFRGRGLMFVERIATRWGVFIGDKHKTVWAEFSLGTMATST</sequence>
<comment type="caution">
    <text evidence="4">The sequence shown here is derived from an EMBL/GenBank/DDBJ whole genome shotgun (WGS) entry which is preliminary data.</text>
</comment>
<name>A0ABQ2ULH2_9PSEU</name>
<gene>
    <name evidence="4" type="ORF">GCM10010178_40240</name>
</gene>
<protein>
    <submittedName>
        <fullName evidence="4">ATPase</fullName>
    </submittedName>
</protein>
<feature type="region of interest" description="Disordered" evidence="2">
    <location>
        <begin position="1"/>
        <end position="28"/>
    </location>
</feature>
<keyword evidence="5" id="KW-1185">Reference proteome</keyword>
<keyword evidence="1" id="KW-0808">Transferase</keyword>
<evidence type="ECO:0000256" key="1">
    <source>
        <dbReference type="ARBA" id="ARBA00022527"/>
    </source>
</evidence>
<evidence type="ECO:0000259" key="3">
    <source>
        <dbReference type="Pfam" id="PF13581"/>
    </source>
</evidence>
<feature type="domain" description="Histidine kinase/HSP90-like ATPase" evidence="3">
    <location>
        <begin position="33"/>
        <end position="136"/>
    </location>
</feature>
<evidence type="ECO:0000256" key="2">
    <source>
        <dbReference type="SAM" id="MobiDB-lite"/>
    </source>
</evidence>
<dbReference type="InterPro" id="IPR050267">
    <property type="entry name" value="Anti-sigma-factor_SerPK"/>
</dbReference>
<dbReference type="InterPro" id="IPR036890">
    <property type="entry name" value="HATPase_C_sf"/>
</dbReference>
<dbReference type="SUPFAM" id="SSF55874">
    <property type="entry name" value="ATPase domain of HSP90 chaperone/DNA topoisomerase II/histidine kinase"/>
    <property type="match status" value="1"/>
</dbReference>
<dbReference type="Gene3D" id="3.30.565.10">
    <property type="entry name" value="Histidine kinase-like ATPase, C-terminal domain"/>
    <property type="match status" value="1"/>
</dbReference>
<proteinExistence type="predicted"/>
<dbReference type="PANTHER" id="PTHR35526">
    <property type="entry name" value="ANTI-SIGMA-F FACTOR RSBW-RELATED"/>
    <property type="match status" value="1"/>
</dbReference>
<dbReference type="CDD" id="cd16936">
    <property type="entry name" value="HATPase_RsbW-like"/>
    <property type="match status" value="1"/>
</dbReference>
<accession>A0ABQ2ULH2</accession>
<dbReference type="Proteomes" id="UP000649573">
    <property type="component" value="Unassembled WGS sequence"/>
</dbReference>